<evidence type="ECO:0000313" key="6">
    <source>
        <dbReference type="Proteomes" id="UP000321793"/>
    </source>
</evidence>
<keyword evidence="1 5" id="KW-0808">Transferase</keyword>
<comment type="caution">
    <text evidence="5">The sequence shown here is derived from an EMBL/GenBank/DDBJ whole genome shotgun (WGS) entry which is preliminary data.</text>
</comment>
<evidence type="ECO:0000259" key="4">
    <source>
        <dbReference type="PROSITE" id="PS51186"/>
    </source>
</evidence>
<dbReference type="PROSITE" id="PS51186">
    <property type="entry name" value="GNAT"/>
    <property type="match status" value="1"/>
</dbReference>
<dbReference type="AlphaFoldDB" id="A0A512SYL6"/>
<dbReference type="Proteomes" id="UP000321793">
    <property type="component" value="Unassembled WGS sequence"/>
</dbReference>
<feature type="region of interest" description="Disordered" evidence="3">
    <location>
        <begin position="1"/>
        <end position="28"/>
    </location>
</feature>
<dbReference type="EMBL" id="BKBA01000003">
    <property type="protein sequence ID" value="GEQ13026.1"/>
    <property type="molecule type" value="Genomic_DNA"/>
</dbReference>
<organism evidence="5 6">
    <name type="scientific">Knoellia locipacati</name>
    <dbReference type="NCBI Taxonomy" id="882824"/>
    <lineage>
        <taxon>Bacteria</taxon>
        <taxon>Bacillati</taxon>
        <taxon>Actinomycetota</taxon>
        <taxon>Actinomycetes</taxon>
        <taxon>Micrococcales</taxon>
        <taxon>Intrasporangiaceae</taxon>
        <taxon>Knoellia</taxon>
    </lineage>
</organism>
<dbReference type="CDD" id="cd04301">
    <property type="entry name" value="NAT_SF"/>
    <property type="match status" value="1"/>
</dbReference>
<feature type="domain" description="N-acetyltransferase" evidence="4">
    <location>
        <begin position="199"/>
        <end position="361"/>
    </location>
</feature>
<gene>
    <name evidence="5" type="ORF">KLO01_10730</name>
</gene>
<dbReference type="RefSeq" id="WP_307725654.1">
    <property type="nucleotide sequence ID" value="NZ_BAABDN010000001.1"/>
</dbReference>
<dbReference type="InterPro" id="IPR016181">
    <property type="entry name" value="Acyl_CoA_acyltransferase"/>
</dbReference>
<dbReference type="PANTHER" id="PTHR43420:SF12">
    <property type="entry name" value="N-ACETYLTRANSFERASE DOMAIN-CONTAINING PROTEIN"/>
    <property type="match status" value="1"/>
</dbReference>
<dbReference type="InterPro" id="IPR000182">
    <property type="entry name" value="GNAT_dom"/>
</dbReference>
<name>A0A512SYL6_9MICO</name>
<evidence type="ECO:0000256" key="1">
    <source>
        <dbReference type="ARBA" id="ARBA00022679"/>
    </source>
</evidence>
<proteinExistence type="predicted"/>
<keyword evidence="2" id="KW-0012">Acyltransferase</keyword>
<evidence type="ECO:0000256" key="2">
    <source>
        <dbReference type="ARBA" id="ARBA00023315"/>
    </source>
</evidence>
<dbReference type="PANTHER" id="PTHR43420">
    <property type="entry name" value="ACETYLTRANSFERASE"/>
    <property type="match status" value="1"/>
</dbReference>
<dbReference type="Pfam" id="PF00583">
    <property type="entry name" value="Acetyltransf_1"/>
    <property type="match status" value="1"/>
</dbReference>
<evidence type="ECO:0000313" key="5">
    <source>
        <dbReference type="EMBL" id="GEQ13026.1"/>
    </source>
</evidence>
<reference evidence="5 6" key="1">
    <citation type="submission" date="2019-07" db="EMBL/GenBank/DDBJ databases">
        <title>Whole genome shotgun sequence of Knoellia locipacati NBRC 109775.</title>
        <authorList>
            <person name="Hosoyama A."/>
            <person name="Uohara A."/>
            <person name="Ohji S."/>
            <person name="Ichikawa N."/>
        </authorList>
    </citation>
    <scope>NUCLEOTIDE SEQUENCE [LARGE SCALE GENOMIC DNA]</scope>
    <source>
        <strain evidence="5 6">NBRC 109775</strain>
    </source>
</reference>
<protein>
    <submittedName>
        <fullName evidence="5">N-acetyltransferase</fullName>
    </submittedName>
</protein>
<dbReference type="SUPFAM" id="SSF55729">
    <property type="entry name" value="Acyl-CoA N-acyltransferases (Nat)"/>
    <property type="match status" value="1"/>
</dbReference>
<evidence type="ECO:0000256" key="3">
    <source>
        <dbReference type="SAM" id="MobiDB-lite"/>
    </source>
</evidence>
<accession>A0A512SYL6</accession>
<keyword evidence="6" id="KW-1185">Reference proteome</keyword>
<dbReference type="Gene3D" id="3.40.630.30">
    <property type="match status" value="1"/>
</dbReference>
<dbReference type="GO" id="GO:0016747">
    <property type="term" value="F:acyltransferase activity, transferring groups other than amino-acyl groups"/>
    <property type="evidence" value="ECO:0007669"/>
    <property type="project" value="InterPro"/>
</dbReference>
<dbReference type="InterPro" id="IPR050680">
    <property type="entry name" value="YpeA/RimI_acetyltransf"/>
</dbReference>
<sequence length="361" mass="38985">MTSQTPDPLSETGIPPHQSGLPDLEGMPSGWVARVPAREDVTALVSLAEAHQRMAKGSGSVDVDTVESTVAGTGSWTRHQALVTDATGTVIGWASIHDRAGGRTLVEVTVAVEGLTEDEADALATSLFAWSEEAGRVIASGRELDGTQLDSGAYADDERQRRWLAAAGYRQTRTWLQMSRPVTAAEGEEGVLPGPREGVTIRRVAKHDNGLPVAADLQTVHRMLEESFADHFNSYRESFPEFLSRLREDPGHRWDHWWIAELDVDGETVPGGALVATILPPDSSGAYGSYVDYIGVHRLSRGRGVAKALLHTVIADAATRGHNRVGLEVDADSPTGADGLYDSMGWVTAYKTESWHRDITT</sequence>